<proteinExistence type="predicted"/>
<protein>
    <recommendedName>
        <fullName evidence="3">NTPase</fullName>
    </recommendedName>
</protein>
<accession>A0A101FYI2</accession>
<evidence type="ECO:0000313" key="1">
    <source>
        <dbReference type="EMBL" id="KUK46679.1"/>
    </source>
</evidence>
<dbReference type="AlphaFoldDB" id="A0A101FYI2"/>
<evidence type="ECO:0000313" key="2">
    <source>
        <dbReference type="Proteomes" id="UP000064249"/>
    </source>
</evidence>
<dbReference type="GO" id="GO:0017111">
    <property type="term" value="F:ribonucleoside triphosphate phosphatase activity"/>
    <property type="evidence" value="ECO:0007669"/>
    <property type="project" value="InterPro"/>
</dbReference>
<comment type="caution">
    <text evidence="1">The sequence shown here is derived from an EMBL/GenBank/DDBJ whole genome shotgun (WGS) entry which is preliminary data.</text>
</comment>
<dbReference type="Proteomes" id="UP000064249">
    <property type="component" value="Unassembled WGS sequence"/>
</dbReference>
<evidence type="ECO:0008006" key="3">
    <source>
        <dbReference type="Google" id="ProtNLM"/>
    </source>
</evidence>
<organism evidence="1 2">
    <name type="scientific">Anaerolinea thermophila</name>
    <dbReference type="NCBI Taxonomy" id="167964"/>
    <lineage>
        <taxon>Bacteria</taxon>
        <taxon>Bacillati</taxon>
        <taxon>Chloroflexota</taxon>
        <taxon>Anaerolineae</taxon>
        <taxon>Anaerolineales</taxon>
        <taxon>Anaerolineaceae</taxon>
        <taxon>Anaerolinea</taxon>
    </lineage>
</organism>
<dbReference type="EMBL" id="LGFU01000013">
    <property type="protein sequence ID" value="KUK46679.1"/>
    <property type="molecule type" value="Genomic_DNA"/>
</dbReference>
<reference evidence="1 2" key="1">
    <citation type="journal article" date="2015" name="MBio">
        <title>Genome-Resolved Metagenomic Analysis Reveals Roles for Candidate Phyla and Other Microbial Community Members in Biogeochemical Transformations in Oil Reservoirs.</title>
        <authorList>
            <person name="Hu P."/>
            <person name="Tom L."/>
            <person name="Singh A."/>
            <person name="Thomas B.C."/>
            <person name="Baker B.J."/>
            <person name="Piceno Y.M."/>
            <person name="Andersen G.L."/>
            <person name="Banfield J.F."/>
        </authorList>
    </citation>
    <scope>NUCLEOTIDE SEQUENCE [LARGE SCALE GENOMIC DNA]</scope>
    <source>
        <strain evidence="1">46_16</strain>
    </source>
</reference>
<dbReference type="InterPro" id="IPR027417">
    <property type="entry name" value="P-loop_NTPase"/>
</dbReference>
<gene>
    <name evidence="1" type="ORF">XD73_0462</name>
</gene>
<dbReference type="InterPro" id="IPR004948">
    <property type="entry name" value="Nuc-triphosphatase_THEP1"/>
</dbReference>
<dbReference type="Gene3D" id="3.40.50.300">
    <property type="entry name" value="P-loop containing nucleotide triphosphate hydrolases"/>
    <property type="match status" value="1"/>
</dbReference>
<dbReference type="Pfam" id="PF03266">
    <property type="entry name" value="NTPase_1"/>
    <property type="match status" value="1"/>
</dbReference>
<sequence length="186" mass="21424">MKPDVWIITGSQRIGKTVLLLDLYQQVQEKKNIPMCGVISPGFYIQDEREKIIAQNVETGEKHDLANYLPGWDTTMPEKVWKMDKDGILWGNTQLKNCEPKGKVFLLDEIGIYELLEGEGWQAGLEILKRRQYCKAIVTVRKEVLGSLINICEEEHILYELFDLDDPTAEKQRFIEEILSTLPGEL</sequence>
<name>A0A101FYI2_9CHLR</name>